<keyword evidence="1" id="KW-0863">Zinc-finger</keyword>
<feature type="domain" description="CCHC-type" evidence="3">
    <location>
        <begin position="230"/>
        <end position="246"/>
    </location>
</feature>
<reference evidence="4 5" key="1">
    <citation type="submission" date="2012-05" db="EMBL/GenBank/DDBJ databases">
        <title>Recombination and specialization in a pathogen metapopulation.</title>
        <authorList>
            <person name="Gardiner A."/>
            <person name="Kemen E."/>
            <person name="Schultz-Larsen T."/>
            <person name="MacLean D."/>
            <person name="Van Oosterhout C."/>
            <person name="Jones J.D.G."/>
        </authorList>
    </citation>
    <scope>NUCLEOTIDE SEQUENCE [LARGE SCALE GENOMIC DNA]</scope>
    <source>
        <strain evidence="4 5">Ac Nc2</strain>
    </source>
</reference>
<keyword evidence="1" id="KW-0479">Metal-binding</keyword>
<evidence type="ECO:0000256" key="1">
    <source>
        <dbReference type="PROSITE-ProRule" id="PRU00047"/>
    </source>
</evidence>
<organism evidence="4 5">
    <name type="scientific">Albugo candida</name>
    <dbReference type="NCBI Taxonomy" id="65357"/>
    <lineage>
        <taxon>Eukaryota</taxon>
        <taxon>Sar</taxon>
        <taxon>Stramenopiles</taxon>
        <taxon>Oomycota</taxon>
        <taxon>Peronosporomycetes</taxon>
        <taxon>Albuginales</taxon>
        <taxon>Albuginaceae</taxon>
        <taxon>Albugo</taxon>
    </lineage>
</organism>
<dbReference type="GO" id="GO:0008270">
    <property type="term" value="F:zinc ion binding"/>
    <property type="evidence" value="ECO:0007669"/>
    <property type="project" value="UniProtKB-KW"/>
</dbReference>
<dbReference type="PROSITE" id="PS50158">
    <property type="entry name" value="ZF_CCHC"/>
    <property type="match status" value="1"/>
</dbReference>
<dbReference type="AlphaFoldDB" id="A0A024GKX7"/>
<gene>
    <name evidence="4" type="ORF">BN9_079360</name>
</gene>
<protein>
    <recommendedName>
        <fullName evidence="3">CCHC-type domain-containing protein</fullName>
    </recommendedName>
</protein>
<evidence type="ECO:0000313" key="4">
    <source>
        <dbReference type="EMBL" id="CCI46981.1"/>
    </source>
</evidence>
<accession>A0A024GKX7</accession>
<dbReference type="Proteomes" id="UP000053237">
    <property type="component" value="Unassembled WGS sequence"/>
</dbReference>
<feature type="region of interest" description="Disordered" evidence="2">
    <location>
        <begin position="1"/>
        <end position="22"/>
    </location>
</feature>
<evidence type="ECO:0000313" key="5">
    <source>
        <dbReference type="Proteomes" id="UP000053237"/>
    </source>
</evidence>
<feature type="region of interest" description="Disordered" evidence="2">
    <location>
        <begin position="201"/>
        <end position="221"/>
    </location>
</feature>
<evidence type="ECO:0000259" key="3">
    <source>
        <dbReference type="PROSITE" id="PS50158"/>
    </source>
</evidence>
<dbReference type="InterPro" id="IPR001878">
    <property type="entry name" value="Znf_CCHC"/>
</dbReference>
<keyword evidence="1" id="KW-0862">Zinc</keyword>
<keyword evidence="5" id="KW-1185">Reference proteome</keyword>
<name>A0A024GKX7_9STRA</name>
<dbReference type="GO" id="GO:0003676">
    <property type="term" value="F:nucleic acid binding"/>
    <property type="evidence" value="ECO:0007669"/>
    <property type="project" value="InterPro"/>
</dbReference>
<proteinExistence type="predicted"/>
<feature type="compositionally biased region" description="Basic residues" evidence="2">
    <location>
        <begin position="202"/>
        <end position="212"/>
    </location>
</feature>
<evidence type="ECO:0000256" key="2">
    <source>
        <dbReference type="SAM" id="MobiDB-lite"/>
    </source>
</evidence>
<comment type="caution">
    <text evidence="4">The sequence shown here is derived from an EMBL/GenBank/DDBJ whole genome shotgun (WGS) entry which is preliminary data.</text>
</comment>
<dbReference type="InParanoid" id="A0A024GKX7"/>
<sequence length="246" mass="27740">MATNGSDGYVGETQESSDGCSPGDWADGRAYFYSRDYASRNDISRSIIEYNENVGRAFRVISSDNRRYKVLCVDSNCSFTVAFAYGRGFEPPHTFVPHTCDATRVDLASYEASRGSKSSYVAFLDSARQFVLDKGRDASPAEMQKKLTAEGRRLTYQTCVDACIPLKAQLFDEDRTQCQFMNPCVTMDEMTRLEKHHPLTVSKKRGRPKKSKRIESQAATEAFKKKRSNKCTTCGNYGHNKRTCKE</sequence>
<dbReference type="EMBL" id="CAIX01000146">
    <property type="protein sequence ID" value="CCI46981.1"/>
    <property type="molecule type" value="Genomic_DNA"/>
</dbReference>